<dbReference type="AlphaFoldDB" id="A0A9N9VBG4"/>
<protein>
    <submittedName>
        <fullName evidence="3">Uncharacterized protein</fullName>
    </submittedName>
</protein>
<organism evidence="3 4">
    <name type="scientific">Clonostachys rhizophaga</name>
    <dbReference type="NCBI Taxonomy" id="160324"/>
    <lineage>
        <taxon>Eukaryota</taxon>
        <taxon>Fungi</taxon>
        <taxon>Dikarya</taxon>
        <taxon>Ascomycota</taxon>
        <taxon>Pezizomycotina</taxon>
        <taxon>Sordariomycetes</taxon>
        <taxon>Hypocreomycetidae</taxon>
        <taxon>Hypocreales</taxon>
        <taxon>Bionectriaceae</taxon>
        <taxon>Clonostachys</taxon>
    </lineage>
</organism>
<feature type="domain" description="Acyclic terpene utilisation N-terminal" evidence="1">
    <location>
        <begin position="68"/>
        <end position="223"/>
    </location>
</feature>
<evidence type="ECO:0000313" key="4">
    <source>
        <dbReference type="Proteomes" id="UP000696573"/>
    </source>
</evidence>
<feature type="domain" description="DUF4387" evidence="2">
    <location>
        <begin position="507"/>
        <end position="603"/>
    </location>
</feature>
<comment type="caution">
    <text evidence="3">The sequence shown here is derived from an EMBL/GenBank/DDBJ whole genome shotgun (WGS) entry which is preliminary data.</text>
</comment>
<dbReference type="Pfam" id="PF14330">
    <property type="entry name" value="DUF4387"/>
    <property type="match status" value="1"/>
</dbReference>
<reference evidence="3" key="1">
    <citation type="submission" date="2021-10" db="EMBL/GenBank/DDBJ databases">
        <authorList>
            <person name="Piombo E."/>
        </authorList>
    </citation>
    <scope>NUCLEOTIDE SEQUENCE</scope>
</reference>
<proteinExistence type="predicted"/>
<evidence type="ECO:0000259" key="1">
    <source>
        <dbReference type="Pfam" id="PF07287"/>
    </source>
</evidence>
<evidence type="ECO:0000259" key="2">
    <source>
        <dbReference type="Pfam" id="PF14330"/>
    </source>
</evidence>
<gene>
    <name evidence="3" type="ORF">CRHIZ90672A_00004306</name>
</gene>
<dbReference type="Proteomes" id="UP000696573">
    <property type="component" value="Unassembled WGS sequence"/>
</dbReference>
<dbReference type="InterPro" id="IPR010839">
    <property type="entry name" value="AtuA_N"/>
</dbReference>
<name>A0A9N9VBG4_9HYPO</name>
<accession>A0A9N9VBG4</accession>
<keyword evidence="4" id="KW-1185">Reference proteome</keyword>
<evidence type="ECO:0000313" key="3">
    <source>
        <dbReference type="EMBL" id="CAH0020495.1"/>
    </source>
</evidence>
<dbReference type="OrthoDB" id="5863171at2759"/>
<sequence>MAAQPRYAKEPGEIRILTANAMLGYGYKADHFWYGIHEYHPDAIVIDSGSTDGGPFKLGMGRKTVADESYIRDLTPYVTACAHYGIKLLVSSAGGDGSDKHLAEIVAIINKIIEDNGFKFKVATIGASVSKQIVLSKMKEGKVSPCGPVPALTEQDVNTAVDIVAQMGPEPFVKALKEGNPDIIVSGRAYDPSPFAAFCISLGVETAPAFHLGKILECGGQCAVPKGRSMIATIRKDSFDLTPLNPIERCTPLSVAAHSLYEKTRPDQLPGPGGVLHLDTASYKVLEDGRTVRCWGSRFVPTPTYQVKLEGVSPVGHRAIFIGGFRDPILIAGLDDFLENRVRNYTRGLFPELDKSDDCRLIFHVYGRNAIMGPLEPNPVPSHEVGVLGEVVAPTSAKAMAIANSARVSCLHLYYPGILATTGNFASPLSPHEQDAGAVFKFSVYHLMDIDDAADPTLFPINYLDVGPGTYTKNPSHGQQFYELKSFLGVSPQDIPKKQVPTSAITIRDIASVVRSKNSGPFELTFDIMFDDEMHFNRVKDANVLTNETIKSLYQIKDEDIVVNMYFQPALAWKCTIRRPWAQGSVGERDTLGTAQHAPLLSVAVPAAVQTNGHV</sequence>
<dbReference type="EMBL" id="CABFNQ020000645">
    <property type="protein sequence ID" value="CAH0020495.1"/>
    <property type="molecule type" value="Genomic_DNA"/>
</dbReference>
<dbReference type="Pfam" id="PF07287">
    <property type="entry name" value="AtuA"/>
    <property type="match status" value="1"/>
</dbReference>
<dbReference type="InterPro" id="IPR025496">
    <property type="entry name" value="DUF4387"/>
</dbReference>